<dbReference type="RefSeq" id="WP_016255637.1">
    <property type="nucleotide sequence ID" value="NZ_ALWO02000052.1"/>
</dbReference>
<protein>
    <submittedName>
        <fullName evidence="2">TdcF protein</fullName>
    </submittedName>
</protein>
<dbReference type="EMBL" id="ALWO02000052">
    <property type="protein sequence ID" value="EOZ92320.1"/>
    <property type="molecule type" value="Genomic_DNA"/>
</dbReference>
<dbReference type="Proteomes" id="UP000006073">
    <property type="component" value="Unassembled WGS sequence"/>
</dbReference>
<dbReference type="eggNOG" id="COG0251">
    <property type="taxonomic scope" value="Bacteria"/>
</dbReference>
<dbReference type="STRING" id="1189612.A33Q_4413"/>
<evidence type="ECO:0000313" key="3">
    <source>
        <dbReference type="Proteomes" id="UP000006073"/>
    </source>
</evidence>
<dbReference type="SUPFAM" id="SSF55298">
    <property type="entry name" value="YjgF-like"/>
    <property type="match status" value="1"/>
</dbReference>
<feature type="chain" id="PRO_5004507759" evidence="1">
    <location>
        <begin position="23"/>
        <end position="172"/>
    </location>
</feature>
<dbReference type="PROSITE" id="PS51257">
    <property type="entry name" value="PROKAR_LIPOPROTEIN"/>
    <property type="match status" value="1"/>
</dbReference>
<accession>S2D5H4</accession>
<dbReference type="CDD" id="cd06151">
    <property type="entry name" value="YjgF_YER057c_UK114_like_3"/>
    <property type="match status" value="1"/>
</dbReference>
<keyword evidence="1" id="KW-0732">Signal</keyword>
<dbReference type="OrthoDB" id="9803101at2"/>
<dbReference type="Gene3D" id="3.30.1330.40">
    <property type="entry name" value="RutC-like"/>
    <property type="match status" value="1"/>
</dbReference>
<dbReference type="GO" id="GO:0005829">
    <property type="term" value="C:cytosol"/>
    <property type="evidence" value="ECO:0007669"/>
    <property type="project" value="TreeGrafter"/>
</dbReference>
<dbReference type="PANTHER" id="PTHR11803:SF59">
    <property type="entry name" value="ENDORIBONUCLEASE"/>
    <property type="match status" value="1"/>
</dbReference>
<dbReference type="AlphaFoldDB" id="S2D5H4"/>
<sequence>MKYLSLTYLMLVCLLISCTNNPSVITEIREEEKEEFIVRYDRPDASILRGVYIPKGKEYFYTSGLVAPVKDENATPGTYGRYGNTYEQSVGTLERIKETIAEAGFGMEDVYFLRVYLAPDKDGKIDWDAWFKAYGEYFNNDENPNKVARSTIAVYALANPELLIEIEAVAAK</sequence>
<dbReference type="Pfam" id="PF01042">
    <property type="entry name" value="Ribonuc_L-PSP"/>
    <property type="match status" value="1"/>
</dbReference>
<dbReference type="InterPro" id="IPR035959">
    <property type="entry name" value="RutC-like_sf"/>
</dbReference>
<proteinExistence type="predicted"/>
<reference evidence="2 3" key="1">
    <citation type="journal article" date="2013" name="Genome Announc.">
        <title>Draft Genome Sequence of Indibacter alkaliphilus Strain LW1T, Isolated from Lonar Lake, a Haloalkaline Lake in the Buldana District of Maharashtra, India.</title>
        <authorList>
            <person name="Singh A."/>
            <person name="Kumar Jangir P."/>
            <person name="Sharma R."/>
            <person name="Singh A."/>
            <person name="Kumar Pinnaka A."/>
            <person name="Shivaji S."/>
        </authorList>
    </citation>
    <scope>NUCLEOTIDE SEQUENCE [LARGE SCALE GENOMIC DNA]</scope>
    <source>
        <strain evidence="3">CCUG 57479 / KCTC 22604 / LW1</strain>
    </source>
</reference>
<dbReference type="PANTHER" id="PTHR11803">
    <property type="entry name" value="2-IMINOBUTANOATE/2-IMINOPROPANOATE DEAMINASE RIDA"/>
    <property type="match status" value="1"/>
</dbReference>
<gene>
    <name evidence="2" type="ORF">A33Q_4413</name>
</gene>
<dbReference type="GO" id="GO:0019239">
    <property type="term" value="F:deaminase activity"/>
    <property type="evidence" value="ECO:0007669"/>
    <property type="project" value="TreeGrafter"/>
</dbReference>
<evidence type="ECO:0000256" key="1">
    <source>
        <dbReference type="SAM" id="SignalP"/>
    </source>
</evidence>
<comment type="caution">
    <text evidence="2">The sequence shown here is derived from an EMBL/GenBank/DDBJ whole genome shotgun (WGS) entry which is preliminary data.</text>
</comment>
<dbReference type="InterPro" id="IPR006175">
    <property type="entry name" value="YjgF/YER057c/UK114"/>
</dbReference>
<feature type="signal peptide" evidence="1">
    <location>
        <begin position="1"/>
        <end position="22"/>
    </location>
</feature>
<name>S2D5H4_INDAL</name>
<keyword evidence="3" id="KW-1185">Reference proteome</keyword>
<organism evidence="2 3">
    <name type="scientific">Indibacter alkaliphilus (strain CCUG 57479 / KCTC 22604 / LW1)</name>
    <dbReference type="NCBI Taxonomy" id="1189612"/>
    <lineage>
        <taxon>Bacteria</taxon>
        <taxon>Pseudomonadati</taxon>
        <taxon>Bacteroidota</taxon>
        <taxon>Cytophagia</taxon>
        <taxon>Cytophagales</taxon>
        <taxon>Cyclobacteriaceae</taxon>
    </lineage>
</organism>
<evidence type="ECO:0000313" key="2">
    <source>
        <dbReference type="EMBL" id="EOZ92320.1"/>
    </source>
</evidence>